<dbReference type="AlphaFoldDB" id="A0A9J5WAT6"/>
<gene>
    <name evidence="1" type="ORF">H5410_062162</name>
</gene>
<accession>A0A9J5WAT6</accession>
<name>A0A9J5WAT6_SOLCO</name>
<dbReference type="EMBL" id="JACXVP010000012">
    <property type="protein sequence ID" value="KAG5572396.1"/>
    <property type="molecule type" value="Genomic_DNA"/>
</dbReference>
<comment type="caution">
    <text evidence="1">The sequence shown here is derived from an EMBL/GenBank/DDBJ whole genome shotgun (WGS) entry which is preliminary data.</text>
</comment>
<dbReference type="Proteomes" id="UP000824120">
    <property type="component" value="Chromosome 12"/>
</dbReference>
<evidence type="ECO:0000313" key="1">
    <source>
        <dbReference type="EMBL" id="KAG5572396.1"/>
    </source>
</evidence>
<sequence length="65" mass="7657">MDQYLGLKVLASSRLRHDHEPSHKSWSSPLTMKWLVVMCKLWGSLGELLPHHHGWHHDSYLNLKM</sequence>
<proteinExistence type="predicted"/>
<reference evidence="1 2" key="1">
    <citation type="submission" date="2020-09" db="EMBL/GenBank/DDBJ databases">
        <title>De no assembly of potato wild relative species, Solanum commersonii.</title>
        <authorList>
            <person name="Cho K."/>
        </authorList>
    </citation>
    <scope>NUCLEOTIDE SEQUENCE [LARGE SCALE GENOMIC DNA]</scope>
    <source>
        <strain evidence="1">LZ3.2</strain>
        <tissue evidence="1">Leaf</tissue>
    </source>
</reference>
<protein>
    <submittedName>
        <fullName evidence="1">Uncharacterized protein</fullName>
    </submittedName>
</protein>
<keyword evidence="2" id="KW-1185">Reference proteome</keyword>
<organism evidence="1 2">
    <name type="scientific">Solanum commersonii</name>
    <name type="common">Commerson's wild potato</name>
    <name type="synonym">Commerson's nightshade</name>
    <dbReference type="NCBI Taxonomy" id="4109"/>
    <lineage>
        <taxon>Eukaryota</taxon>
        <taxon>Viridiplantae</taxon>
        <taxon>Streptophyta</taxon>
        <taxon>Embryophyta</taxon>
        <taxon>Tracheophyta</taxon>
        <taxon>Spermatophyta</taxon>
        <taxon>Magnoliopsida</taxon>
        <taxon>eudicotyledons</taxon>
        <taxon>Gunneridae</taxon>
        <taxon>Pentapetalae</taxon>
        <taxon>asterids</taxon>
        <taxon>lamiids</taxon>
        <taxon>Solanales</taxon>
        <taxon>Solanaceae</taxon>
        <taxon>Solanoideae</taxon>
        <taxon>Solaneae</taxon>
        <taxon>Solanum</taxon>
    </lineage>
</organism>
<evidence type="ECO:0000313" key="2">
    <source>
        <dbReference type="Proteomes" id="UP000824120"/>
    </source>
</evidence>